<evidence type="ECO:0000256" key="1">
    <source>
        <dbReference type="ARBA" id="ARBA00004123"/>
    </source>
</evidence>
<name>A0A9E7EKN4_9LILI</name>
<evidence type="ECO:0000256" key="6">
    <source>
        <dbReference type="ARBA" id="ARBA00023242"/>
    </source>
</evidence>
<dbReference type="GO" id="GO:0071013">
    <property type="term" value="C:catalytic step 2 spliceosome"/>
    <property type="evidence" value="ECO:0007669"/>
    <property type="project" value="TreeGrafter"/>
</dbReference>
<protein>
    <submittedName>
        <fullName evidence="7">Uncharacterized protein</fullName>
    </submittedName>
</protein>
<keyword evidence="8" id="KW-1185">Reference proteome</keyword>
<evidence type="ECO:0000313" key="7">
    <source>
        <dbReference type="EMBL" id="URD77892.1"/>
    </source>
</evidence>
<evidence type="ECO:0000256" key="3">
    <source>
        <dbReference type="ARBA" id="ARBA00022664"/>
    </source>
</evidence>
<keyword evidence="4" id="KW-0747">Spliceosome</keyword>
<dbReference type="AlphaFoldDB" id="A0A9E7EKN4"/>
<dbReference type="PANTHER" id="PTHR13264">
    <property type="entry name" value="GCIP-INTERACTING PROTEIN P29"/>
    <property type="match status" value="1"/>
</dbReference>
<evidence type="ECO:0000256" key="5">
    <source>
        <dbReference type="ARBA" id="ARBA00023187"/>
    </source>
</evidence>
<accession>A0A9E7EKN4</accession>
<dbReference type="PANTHER" id="PTHR13264:SF5">
    <property type="entry name" value="PRE-MRNA-SPLICING FACTOR SYF2"/>
    <property type="match status" value="1"/>
</dbReference>
<comment type="similarity">
    <text evidence="2">Belongs to the SYF2 family.</text>
</comment>
<dbReference type="EMBL" id="CP097503">
    <property type="protein sequence ID" value="URD77892.1"/>
    <property type="molecule type" value="Genomic_DNA"/>
</dbReference>
<comment type="subcellular location">
    <subcellularLocation>
        <location evidence="1">Nucleus</location>
    </subcellularLocation>
</comment>
<reference evidence="7" key="1">
    <citation type="submission" date="2022-05" db="EMBL/GenBank/DDBJ databases">
        <title>The Musa troglodytarum L. genome provides insights into the mechanism of non-climacteric behaviour and enrichment of carotenoids.</title>
        <authorList>
            <person name="Wang J."/>
        </authorList>
    </citation>
    <scope>NUCLEOTIDE SEQUENCE</scope>
    <source>
        <tissue evidence="7">Leaf</tissue>
    </source>
</reference>
<evidence type="ECO:0000256" key="2">
    <source>
        <dbReference type="ARBA" id="ARBA00010028"/>
    </source>
</evidence>
<dbReference type="Proteomes" id="UP001055439">
    <property type="component" value="Chromosome 10"/>
</dbReference>
<dbReference type="InterPro" id="IPR013260">
    <property type="entry name" value="mRNA_splic_SYF2"/>
</dbReference>
<organism evidence="7 8">
    <name type="scientific">Musa troglodytarum</name>
    <name type="common">fe'i banana</name>
    <dbReference type="NCBI Taxonomy" id="320322"/>
    <lineage>
        <taxon>Eukaryota</taxon>
        <taxon>Viridiplantae</taxon>
        <taxon>Streptophyta</taxon>
        <taxon>Embryophyta</taxon>
        <taxon>Tracheophyta</taxon>
        <taxon>Spermatophyta</taxon>
        <taxon>Magnoliopsida</taxon>
        <taxon>Liliopsida</taxon>
        <taxon>Zingiberales</taxon>
        <taxon>Musaceae</taxon>
        <taxon>Musa</taxon>
    </lineage>
</organism>
<dbReference type="OrthoDB" id="1506770at2759"/>
<proteinExistence type="inferred from homology"/>
<sequence>MERERKVTPGCINASNPFHVCGEYCVQRSHGSNPRSPLLNLAAGRNVDLSCPNASNPYHLCGGYCSSRNPAVNGQKKEKRSAQNGGIHEENQGFAIAERNVNSSCLNATNPYHQCAEYCSPRKSKEVKGQNKEKSSVENGVKMQDNRMVQREQIHTNCVNASNPYHKCVEHCFQEISQSRYQAKDSV</sequence>
<dbReference type="GO" id="GO:0008380">
    <property type="term" value="P:RNA splicing"/>
    <property type="evidence" value="ECO:0007669"/>
    <property type="project" value="UniProtKB-KW"/>
</dbReference>
<dbReference type="GO" id="GO:0071014">
    <property type="term" value="C:post-mRNA release spliceosomal complex"/>
    <property type="evidence" value="ECO:0007669"/>
    <property type="project" value="TreeGrafter"/>
</dbReference>
<evidence type="ECO:0000256" key="4">
    <source>
        <dbReference type="ARBA" id="ARBA00022728"/>
    </source>
</evidence>
<evidence type="ECO:0000313" key="8">
    <source>
        <dbReference type="Proteomes" id="UP001055439"/>
    </source>
</evidence>
<keyword evidence="5" id="KW-0508">mRNA splicing</keyword>
<keyword evidence="3" id="KW-0507">mRNA processing</keyword>
<dbReference type="GO" id="GO:0006397">
    <property type="term" value="P:mRNA processing"/>
    <property type="evidence" value="ECO:0007669"/>
    <property type="project" value="UniProtKB-KW"/>
</dbReference>
<gene>
    <name evidence="7" type="ORF">MUK42_02175</name>
</gene>
<dbReference type="GO" id="GO:0000974">
    <property type="term" value="C:Prp19 complex"/>
    <property type="evidence" value="ECO:0007669"/>
    <property type="project" value="TreeGrafter"/>
</dbReference>
<keyword evidence="6" id="KW-0539">Nucleus</keyword>